<name>A0A369BEU1_9BACL</name>
<feature type="domain" description="Nucleotidyl transferase" evidence="12">
    <location>
        <begin position="2"/>
        <end position="232"/>
    </location>
</feature>
<dbReference type="GO" id="GO:0008879">
    <property type="term" value="F:glucose-1-phosphate thymidylyltransferase activity"/>
    <property type="evidence" value="ECO:0007669"/>
    <property type="project" value="UniProtKB-EC"/>
</dbReference>
<evidence type="ECO:0000256" key="4">
    <source>
        <dbReference type="ARBA" id="ARBA00017654"/>
    </source>
</evidence>
<reference evidence="13 14" key="1">
    <citation type="submission" date="2018-07" db="EMBL/GenBank/DDBJ databases">
        <title>Genomic Encyclopedia of Type Strains, Phase III (KMG-III): the genomes of soil and plant-associated and newly described type strains.</title>
        <authorList>
            <person name="Whitman W."/>
        </authorList>
    </citation>
    <scope>NUCLEOTIDE SEQUENCE [LARGE SCALE GENOMIC DNA]</scope>
    <source>
        <strain evidence="13 14">CECT 8333</strain>
    </source>
</reference>
<proteinExistence type="inferred from homology"/>
<evidence type="ECO:0000256" key="10">
    <source>
        <dbReference type="ARBA" id="ARBA00032598"/>
    </source>
</evidence>
<organism evidence="13 14">
    <name type="scientific">Fontibacillus phaseoli</name>
    <dbReference type="NCBI Taxonomy" id="1416533"/>
    <lineage>
        <taxon>Bacteria</taxon>
        <taxon>Bacillati</taxon>
        <taxon>Bacillota</taxon>
        <taxon>Bacilli</taxon>
        <taxon>Bacillales</taxon>
        <taxon>Paenibacillaceae</taxon>
        <taxon>Fontibacillus</taxon>
    </lineage>
</organism>
<evidence type="ECO:0000256" key="8">
    <source>
        <dbReference type="ARBA" id="ARBA00022842"/>
    </source>
</evidence>
<evidence type="ECO:0000256" key="9">
    <source>
        <dbReference type="ARBA" id="ARBA00032492"/>
    </source>
</evidence>
<dbReference type="PANTHER" id="PTHR43532:SF1">
    <property type="entry name" value="GLUCOSE-1-PHOSPHATE THYMIDYLYLTRANSFERASE 1"/>
    <property type="match status" value="1"/>
</dbReference>
<dbReference type="OrthoDB" id="9803871at2"/>
<comment type="cofactor">
    <cofactor evidence="1">
        <name>Mg(2+)</name>
        <dbReference type="ChEBI" id="CHEBI:18420"/>
    </cofactor>
</comment>
<evidence type="ECO:0000256" key="2">
    <source>
        <dbReference type="ARBA" id="ARBA00010480"/>
    </source>
</evidence>
<accession>A0A369BEU1</accession>
<sequence>MKAIILAGGTGSRLYPLTKVTNKHLLPVGRYPMIFHSVYKLKQAELKDILIVTGKEHMGDVVNLLGSGNQMGVTLTYKVQDEAGGIAQALGLAEHFVGNDQMVVILGDNVFGDDISTYVSNFRKQKTGAKILIQQVPDPTRFGVPELLGENIVSIEEKPAQPKSNFAVTGIYMFDHKVFEIIKTLKPSSRGELEITDVNNAYIEKGELTFDVLQGWWTDAGTHASLAKANELAKDLIFGEELGKLKL</sequence>
<dbReference type="InterPro" id="IPR029044">
    <property type="entry name" value="Nucleotide-diphossugar_trans"/>
</dbReference>
<evidence type="ECO:0000313" key="14">
    <source>
        <dbReference type="Proteomes" id="UP000253090"/>
    </source>
</evidence>
<comment type="caution">
    <text evidence="13">The sequence shown here is derived from an EMBL/GenBank/DDBJ whole genome shotgun (WGS) entry which is preliminary data.</text>
</comment>
<evidence type="ECO:0000313" key="13">
    <source>
        <dbReference type="EMBL" id="RCX19007.1"/>
    </source>
</evidence>
<protein>
    <recommendedName>
        <fullName evidence="4">Glucose-1-phosphate thymidylyltransferase</fullName>
        <ecNumber evidence="3">2.7.7.24</ecNumber>
    </recommendedName>
    <alternativeName>
        <fullName evidence="10">dTDP-glucose pyrophosphorylase</fullName>
    </alternativeName>
    <alternativeName>
        <fullName evidence="9">dTDP-glucose synthase</fullName>
    </alternativeName>
</protein>
<keyword evidence="8" id="KW-0460">Magnesium</keyword>
<gene>
    <name evidence="13" type="ORF">DFP94_10523</name>
</gene>
<evidence type="ECO:0000256" key="1">
    <source>
        <dbReference type="ARBA" id="ARBA00001946"/>
    </source>
</evidence>
<comment type="catalytic activity">
    <reaction evidence="11">
        <text>dTTP + alpha-D-glucose 1-phosphate + H(+) = dTDP-alpha-D-glucose + diphosphate</text>
        <dbReference type="Rhea" id="RHEA:15225"/>
        <dbReference type="ChEBI" id="CHEBI:15378"/>
        <dbReference type="ChEBI" id="CHEBI:33019"/>
        <dbReference type="ChEBI" id="CHEBI:37568"/>
        <dbReference type="ChEBI" id="CHEBI:57477"/>
        <dbReference type="ChEBI" id="CHEBI:58601"/>
        <dbReference type="EC" id="2.7.7.24"/>
    </reaction>
</comment>
<evidence type="ECO:0000256" key="7">
    <source>
        <dbReference type="ARBA" id="ARBA00022723"/>
    </source>
</evidence>
<evidence type="ECO:0000256" key="6">
    <source>
        <dbReference type="ARBA" id="ARBA00022695"/>
    </source>
</evidence>
<dbReference type="GO" id="GO:0046872">
    <property type="term" value="F:metal ion binding"/>
    <property type="evidence" value="ECO:0007669"/>
    <property type="project" value="UniProtKB-KW"/>
</dbReference>
<dbReference type="Proteomes" id="UP000253090">
    <property type="component" value="Unassembled WGS sequence"/>
</dbReference>
<keyword evidence="5 13" id="KW-0808">Transferase</keyword>
<keyword evidence="7" id="KW-0479">Metal-binding</keyword>
<dbReference type="Gene3D" id="3.90.550.10">
    <property type="entry name" value="Spore Coat Polysaccharide Biosynthesis Protein SpsA, Chain A"/>
    <property type="match status" value="1"/>
</dbReference>
<dbReference type="AlphaFoldDB" id="A0A369BEU1"/>
<dbReference type="RefSeq" id="WP_114497165.1">
    <property type="nucleotide sequence ID" value="NZ_QPJW01000005.1"/>
</dbReference>
<keyword evidence="6" id="KW-0548">Nucleotidyltransferase</keyword>
<dbReference type="Pfam" id="PF00483">
    <property type="entry name" value="NTP_transferase"/>
    <property type="match status" value="1"/>
</dbReference>
<comment type="similarity">
    <text evidence="2">Belongs to the glucose-1-phosphate thymidylyltransferase family.</text>
</comment>
<evidence type="ECO:0000256" key="3">
    <source>
        <dbReference type="ARBA" id="ARBA00012461"/>
    </source>
</evidence>
<dbReference type="PANTHER" id="PTHR43532">
    <property type="entry name" value="GLUCOSE-1-PHOSPHATE THYMIDYLYLTRANSFERASE"/>
    <property type="match status" value="1"/>
</dbReference>
<keyword evidence="14" id="KW-1185">Reference proteome</keyword>
<evidence type="ECO:0000256" key="11">
    <source>
        <dbReference type="ARBA" id="ARBA00049336"/>
    </source>
</evidence>
<dbReference type="EC" id="2.7.7.24" evidence="3"/>
<dbReference type="SUPFAM" id="SSF53448">
    <property type="entry name" value="Nucleotide-diphospho-sugar transferases"/>
    <property type="match status" value="1"/>
</dbReference>
<evidence type="ECO:0000256" key="5">
    <source>
        <dbReference type="ARBA" id="ARBA00022679"/>
    </source>
</evidence>
<dbReference type="InterPro" id="IPR005835">
    <property type="entry name" value="NTP_transferase_dom"/>
</dbReference>
<dbReference type="InterPro" id="IPR005907">
    <property type="entry name" value="G1P_thy_trans_s"/>
</dbReference>
<evidence type="ECO:0000259" key="12">
    <source>
        <dbReference type="Pfam" id="PF00483"/>
    </source>
</evidence>
<dbReference type="EMBL" id="QPJW01000005">
    <property type="protein sequence ID" value="RCX19007.1"/>
    <property type="molecule type" value="Genomic_DNA"/>
</dbReference>